<evidence type="ECO:0000313" key="1">
    <source>
        <dbReference type="EMBL" id="QJA90007.1"/>
    </source>
</evidence>
<name>A0A6M3L543_9ZZZZ</name>
<accession>A0A6M3L543</accession>
<dbReference type="EMBL" id="MT142884">
    <property type="protein sequence ID" value="QJA90007.1"/>
    <property type="molecule type" value="Genomic_DNA"/>
</dbReference>
<dbReference type="AlphaFoldDB" id="A0A6M3L543"/>
<organism evidence="1">
    <name type="scientific">viral metagenome</name>
    <dbReference type="NCBI Taxonomy" id="1070528"/>
    <lineage>
        <taxon>unclassified sequences</taxon>
        <taxon>metagenomes</taxon>
        <taxon>organismal metagenomes</taxon>
    </lineage>
</organism>
<proteinExistence type="predicted"/>
<gene>
    <name evidence="1" type="ORF">MM415B02461_0009</name>
</gene>
<sequence length="162" mass="18533">MANELICYNLDIGGLCNLINRYLTEIQSSQSAQQNNVLTADLVRWTKYNENLRTYGQVCLNRPALDMPKTSPREMVLDPMTDKVNVSNEMVSHLTNYYLAFRDEMLLSQSNRQSTALMTPDMTRFTSIMDSIEKYITDYVVTQEPMDMPESSPAEPMVGVKK</sequence>
<protein>
    <submittedName>
        <fullName evidence="1">Uncharacterized protein</fullName>
    </submittedName>
</protein>
<reference evidence="1" key="1">
    <citation type="submission" date="2020-03" db="EMBL/GenBank/DDBJ databases">
        <title>The deep terrestrial virosphere.</title>
        <authorList>
            <person name="Holmfeldt K."/>
            <person name="Nilsson E."/>
            <person name="Simone D."/>
            <person name="Lopez-Fernandez M."/>
            <person name="Wu X."/>
            <person name="de Brujin I."/>
            <person name="Lundin D."/>
            <person name="Andersson A."/>
            <person name="Bertilsson S."/>
            <person name="Dopson M."/>
        </authorList>
    </citation>
    <scope>NUCLEOTIDE SEQUENCE</scope>
    <source>
        <strain evidence="1">MM415B02461</strain>
    </source>
</reference>